<dbReference type="Gene3D" id="1.20.58.220">
    <property type="entry name" value="Phosphate transport system protein phou homolog 2, domain 2"/>
    <property type="match status" value="1"/>
</dbReference>
<evidence type="ECO:0000313" key="8">
    <source>
        <dbReference type="EMBL" id="UUX48831.1"/>
    </source>
</evidence>
<dbReference type="RefSeq" id="WP_257767333.1">
    <property type="nucleotide sequence ID" value="NZ_CP102480.1"/>
</dbReference>
<keyword evidence="3 6" id="KW-0812">Transmembrane</keyword>
<dbReference type="EMBL" id="CP102480">
    <property type="protein sequence ID" value="UUX48831.1"/>
    <property type="molecule type" value="Genomic_DNA"/>
</dbReference>
<keyword evidence="5 6" id="KW-0472">Membrane</keyword>
<dbReference type="InterPro" id="IPR038078">
    <property type="entry name" value="PhoU-like_sf"/>
</dbReference>
<gene>
    <name evidence="8" type="ORF">NUH88_15655</name>
</gene>
<proteinExistence type="predicted"/>
<dbReference type="Pfam" id="PF01895">
    <property type="entry name" value="PhoU"/>
    <property type="match status" value="2"/>
</dbReference>
<organism evidence="8 9">
    <name type="scientific">Nisaea acidiphila</name>
    <dbReference type="NCBI Taxonomy" id="1862145"/>
    <lineage>
        <taxon>Bacteria</taxon>
        <taxon>Pseudomonadati</taxon>
        <taxon>Pseudomonadota</taxon>
        <taxon>Alphaproteobacteria</taxon>
        <taxon>Rhodospirillales</taxon>
        <taxon>Thalassobaculaceae</taxon>
        <taxon>Nisaea</taxon>
    </lineage>
</organism>
<evidence type="ECO:0000256" key="6">
    <source>
        <dbReference type="SAM" id="Phobius"/>
    </source>
</evidence>
<dbReference type="KEGG" id="naci:NUH88_15655"/>
<name>A0A9J7ANQ3_9PROT</name>
<dbReference type="Proteomes" id="UP001060336">
    <property type="component" value="Chromosome"/>
</dbReference>
<evidence type="ECO:0000256" key="3">
    <source>
        <dbReference type="ARBA" id="ARBA00022692"/>
    </source>
</evidence>
<accession>A0A9J7ANQ3</accession>
<dbReference type="GO" id="GO:0005886">
    <property type="term" value="C:plasma membrane"/>
    <property type="evidence" value="ECO:0007669"/>
    <property type="project" value="UniProtKB-SubCell"/>
</dbReference>
<feature type="transmembrane region" description="Helical" evidence="6">
    <location>
        <begin position="46"/>
        <end position="68"/>
    </location>
</feature>
<evidence type="ECO:0000256" key="5">
    <source>
        <dbReference type="ARBA" id="ARBA00023136"/>
    </source>
</evidence>
<reference evidence="8" key="1">
    <citation type="submission" date="2022-08" db="EMBL/GenBank/DDBJ databases">
        <title>Nisaea acidiphila sp. nov., isolated from a marine algal debris and emended description of the genus Nisaea Urios et al. 2008.</title>
        <authorList>
            <person name="Kwon K."/>
        </authorList>
    </citation>
    <scope>NUCLEOTIDE SEQUENCE</scope>
    <source>
        <strain evidence="8">MEBiC11861</strain>
    </source>
</reference>
<feature type="domain" description="PhoU" evidence="7">
    <location>
        <begin position="449"/>
        <end position="528"/>
    </location>
</feature>
<evidence type="ECO:0000256" key="1">
    <source>
        <dbReference type="ARBA" id="ARBA00004651"/>
    </source>
</evidence>
<sequence>MEILINILGGVALLLWGVRMVRTGVTRAFGSSIRRGIAAATRNRLSSFVTGLGVTAVLQSSTATALIVSSFGSRKMIGVSAGLAIMLGADVGSTIVVQVLAFDVTWMSPVLLFIGVTTFLSSENSRRKAIARIFIGLGLMLLAIKLVMLASVPLREGPTISMLLAPLRSEPVLAILFAALLTWMAHSSLTVIVLIMTLVSLNVVELQVAIMLVLGANIGSAITPVAMNWGAEPAARRVPVGNLLMRTAGVISLFAFIPWIVPAFSDYSVDSAHLIANIHTGFNLAVAFVFLPVIGGIARFVTRILPDRPGAEDLLAPRHLEEESLDTPTVALSAAARETLRMGDTVQSMLLRSMDVLRGGTPEQIKEIEREDDVVDALHEAVKLYLTKLSRQELDPAESQRVVEILSFTTNLEHIGDIIDKNLMELAAKKLKDGAVFSHDGLEELEAFHAEVLANLKLALSIFMTGDHRLARRLMEQKVHIRELEQRFSEAHYTRIREGKAESLGSSSLHLDVLRDLKRINSHITSVAYPILESTGQIAESRLRDEAP</sequence>
<evidence type="ECO:0000313" key="9">
    <source>
        <dbReference type="Proteomes" id="UP001060336"/>
    </source>
</evidence>
<keyword evidence="2" id="KW-1003">Cell membrane</keyword>
<feature type="domain" description="PhoU" evidence="7">
    <location>
        <begin position="340"/>
        <end position="419"/>
    </location>
</feature>
<dbReference type="InterPro" id="IPR004633">
    <property type="entry name" value="NaPi_cotrn-rel/YqeW-like"/>
</dbReference>
<dbReference type="SUPFAM" id="SSF109755">
    <property type="entry name" value="PhoU-like"/>
    <property type="match status" value="1"/>
</dbReference>
<feature type="transmembrane region" description="Helical" evidence="6">
    <location>
        <begin position="129"/>
        <end position="152"/>
    </location>
</feature>
<dbReference type="Pfam" id="PF02690">
    <property type="entry name" value="Na_Pi_cotrans"/>
    <property type="match status" value="2"/>
</dbReference>
<dbReference type="PANTHER" id="PTHR10010:SF46">
    <property type="entry name" value="SODIUM-DEPENDENT PHOSPHATE TRANSPORT PROTEIN 2B"/>
    <property type="match status" value="1"/>
</dbReference>
<dbReference type="NCBIfam" id="TIGR00704">
    <property type="entry name" value="NaPi_cotrn_rel"/>
    <property type="match status" value="1"/>
</dbReference>
<evidence type="ECO:0000256" key="2">
    <source>
        <dbReference type="ARBA" id="ARBA00022475"/>
    </source>
</evidence>
<dbReference type="PANTHER" id="PTHR10010">
    <property type="entry name" value="SOLUTE CARRIER FAMILY 34 SODIUM PHOSPHATE , MEMBER 2-RELATED"/>
    <property type="match status" value="1"/>
</dbReference>
<dbReference type="NCBIfam" id="NF037997">
    <property type="entry name" value="Na_Pi_symport"/>
    <property type="match status" value="1"/>
</dbReference>
<dbReference type="GO" id="GO:0044341">
    <property type="term" value="P:sodium-dependent phosphate transport"/>
    <property type="evidence" value="ECO:0007669"/>
    <property type="project" value="InterPro"/>
</dbReference>
<feature type="transmembrane region" description="Helical" evidence="6">
    <location>
        <begin position="172"/>
        <end position="196"/>
    </location>
</feature>
<dbReference type="InterPro" id="IPR026022">
    <property type="entry name" value="PhoU_dom"/>
</dbReference>
<comment type="subcellular location">
    <subcellularLocation>
        <location evidence="1">Cell membrane</location>
        <topology evidence="1">Multi-pass membrane protein</topology>
    </subcellularLocation>
</comment>
<dbReference type="AlphaFoldDB" id="A0A9J7ANQ3"/>
<dbReference type="GO" id="GO:0005436">
    <property type="term" value="F:sodium:phosphate symporter activity"/>
    <property type="evidence" value="ECO:0007669"/>
    <property type="project" value="InterPro"/>
</dbReference>
<feature type="transmembrane region" description="Helical" evidence="6">
    <location>
        <begin position="208"/>
        <end position="231"/>
    </location>
</feature>
<feature type="transmembrane region" description="Helical" evidence="6">
    <location>
        <begin position="282"/>
        <end position="301"/>
    </location>
</feature>
<feature type="transmembrane region" description="Helical" evidence="6">
    <location>
        <begin position="243"/>
        <end position="261"/>
    </location>
</feature>
<evidence type="ECO:0000259" key="7">
    <source>
        <dbReference type="Pfam" id="PF01895"/>
    </source>
</evidence>
<dbReference type="InterPro" id="IPR003841">
    <property type="entry name" value="Na/Pi_transpt"/>
</dbReference>
<evidence type="ECO:0000256" key="4">
    <source>
        <dbReference type="ARBA" id="ARBA00022989"/>
    </source>
</evidence>
<feature type="transmembrane region" description="Helical" evidence="6">
    <location>
        <begin position="106"/>
        <end position="122"/>
    </location>
</feature>
<keyword evidence="9" id="KW-1185">Reference proteome</keyword>
<protein>
    <submittedName>
        <fullName evidence="8">Na/Pi cotransporter family protein</fullName>
    </submittedName>
</protein>
<keyword evidence="4 6" id="KW-1133">Transmembrane helix</keyword>